<evidence type="ECO:0000256" key="1">
    <source>
        <dbReference type="ARBA" id="ARBA00023002"/>
    </source>
</evidence>
<evidence type="ECO:0000313" key="4">
    <source>
        <dbReference type="Proteomes" id="UP000307956"/>
    </source>
</evidence>
<dbReference type="OrthoDB" id="8525727at2"/>
<dbReference type="PANTHER" id="PTHR30466:SF1">
    <property type="entry name" value="FMN REDUCTASE (NADH) RUTF"/>
    <property type="match status" value="1"/>
</dbReference>
<keyword evidence="4" id="KW-1185">Reference proteome</keyword>
<comment type="caution">
    <text evidence="3">The sequence shown here is derived from an EMBL/GenBank/DDBJ whole genome shotgun (WGS) entry which is preliminary data.</text>
</comment>
<dbReference type="Gene3D" id="2.30.110.10">
    <property type="entry name" value="Electron Transport, Fmn-binding Protein, Chain A"/>
    <property type="match status" value="1"/>
</dbReference>
<proteinExistence type="predicted"/>
<gene>
    <name evidence="3" type="ORF">E6O51_14220</name>
</gene>
<dbReference type="InterPro" id="IPR050268">
    <property type="entry name" value="NADH-dep_flavin_reductase"/>
</dbReference>
<evidence type="ECO:0000259" key="2">
    <source>
        <dbReference type="SMART" id="SM00903"/>
    </source>
</evidence>
<dbReference type="EMBL" id="SSOD01000011">
    <property type="protein sequence ID" value="THF60356.1"/>
    <property type="molecule type" value="Genomic_DNA"/>
</dbReference>
<reference evidence="3 4" key="1">
    <citation type="submission" date="2019-04" db="EMBL/GenBank/DDBJ databases">
        <title>Azoarcus rhizosphaerae sp. nov. isolated from rhizosphere of Ficus religiosa.</title>
        <authorList>
            <person name="Lin S.-Y."/>
            <person name="Hameed A."/>
            <person name="Hsu Y.-H."/>
            <person name="Young C.-C."/>
        </authorList>
    </citation>
    <scope>NUCLEOTIDE SEQUENCE [LARGE SCALE GENOMIC DNA]</scope>
    <source>
        <strain evidence="3 4">CC-YHH848</strain>
    </source>
</reference>
<dbReference type="AlphaFoldDB" id="A0A4S4ALE7"/>
<sequence length="195" mass="20857">MSPMKGQHWHWPCTRRRVRSEMEDVSVSAADFRSSMRRLAGAVSILTVQHDGTRAGLTATAVMSVSAEPPRLVVCVNRDVFAHDLVRIGGPLCVNVLDVESLEDARRFAGMVDGVAGDARFRDGAWREGCAGAPVLEAALAAFECRVVELIAAVSHTLVLCEVVAVHAARSGQVTGAPAMPLVYFDGRFASVGEL</sequence>
<organism evidence="3 4">
    <name type="scientific">Pseudothauera rhizosphaerae</name>
    <dbReference type="NCBI Taxonomy" id="2565932"/>
    <lineage>
        <taxon>Bacteria</taxon>
        <taxon>Pseudomonadati</taxon>
        <taxon>Pseudomonadota</taxon>
        <taxon>Betaproteobacteria</taxon>
        <taxon>Rhodocyclales</taxon>
        <taxon>Zoogloeaceae</taxon>
        <taxon>Pseudothauera</taxon>
    </lineage>
</organism>
<dbReference type="SMART" id="SM00903">
    <property type="entry name" value="Flavin_Reduct"/>
    <property type="match status" value="1"/>
</dbReference>
<accession>A0A4S4ALE7</accession>
<evidence type="ECO:0000313" key="3">
    <source>
        <dbReference type="EMBL" id="THF60356.1"/>
    </source>
</evidence>
<dbReference type="PANTHER" id="PTHR30466">
    <property type="entry name" value="FLAVIN REDUCTASE"/>
    <property type="match status" value="1"/>
</dbReference>
<keyword evidence="1" id="KW-0560">Oxidoreductase</keyword>
<dbReference type="Pfam" id="PF01613">
    <property type="entry name" value="Flavin_Reduct"/>
    <property type="match status" value="1"/>
</dbReference>
<protein>
    <submittedName>
        <fullName evidence="3">Flavin reductase</fullName>
    </submittedName>
</protein>
<dbReference type="GO" id="GO:0010181">
    <property type="term" value="F:FMN binding"/>
    <property type="evidence" value="ECO:0007669"/>
    <property type="project" value="InterPro"/>
</dbReference>
<dbReference type="InterPro" id="IPR002563">
    <property type="entry name" value="Flavin_Rdtase-like_dom"/>
</dbReference>
<name>A0A4S4ALE7_9RHOO</name>
<feature type="domain" description="Flavin reductase like" evidence="2">
    <location>
        <begin position="36"/>
        <end position="191"/>
    </location>
</feature>
<dbReference type="GO" id="GO:0042602">
    <property type="term" value="F:riboflavin reductase (NADPH) activity"/>
    <property type="evidence" value="ECO:0007669"/>
    <property type="project" value="TreeGrafter"/>
</dbReference>
<dbReference type="SUPFAM" id="SSF50475">
    <property type="entry name" value="FMN-binding split barrel"/>
    <property type="match status" value="1"/>
</dbReference>
<dbReference type="InterPro" id="IPR012349">
    <property type="entry name" value="Split_barrel_FMN-bd"/>
</dbReference>
<dbReference type="Proteomes" id="UP000307956">
    <property type="component" value="Unassembled WGS sequence"/>
</dbReference>